<accession>A0ABP0MGP9</accession>
<dbReference type="Proteomes" id="UP001642484">
    <property type="component" value="Unassembled WGS sequence"/>
</dbReference>
<protein>
    <submittedName>
        <fullName evidence="1">Uncharacterized protein</fullName>
    </submittedName>
</protein>
<name>A0ABP0MGP9_9DINO</name>
<organism evidence="1 3">
    <name type="scientific">Durusdinium trenchii</name>
    <dbReference type="NCBI Taxonomy" id="1381693"/>
    <lineage>
        <taxon>Eukaryota</taxon>
        <taxon>Sar</taxon>
        <taxon>Alveolata</taxon>
        <taxon>Dinophyceae</taxon>
        <taxon>Suessiales</taxon>
        <taxon>Symbiodiniaceae</taxon>
        <taxon>Durusdinium</taxon>
    </lineage>
</organism>
<keyword evidence="3" id="KW-1185">Reference proteome</keyword>
<comment type="caution">
    <text evidence="1">The sequence shown here is derived from an EMBL/GenBank/DDBJ whole genome shotgun (WGS) entry which is preliminary data.</text>
</comment>
<sequence>MFKGTAQERQELLKSFVQSGCNLDAVNSQFETVRKRQDTLHSRRRMLTVRQMRELNFSEPKIQGCVARGGVPDPDAPNCRESTRYWAYVEGEEEQVDSTSATTTVSAVLRPQDALQAFGVNNSPMATVHVPGPAALARQAIGMPVETPAAPAVPAPPVPRAKAKAKAKTKPGMLPNPLSGVQLAGKTVAEKVAMASLSLRAEVKKELTALGSLKLDLGDIARFKSGILELDSFNVALTGHFKRQHAALVLSCWGCLCCKCGSGWRKSKMRPASALSSLMCPPRPVDFVACSIASDRSCRWQTVASSEPSCQQF</sequence>
<gene>
    <name evidence="1" type="ORF">CCMP2556_LOCUS25649</name>
    <name evidence="2" type="ORF">CCMP2556_LOCUS25747</name>
</gene>
<reference evidence="1 3" key="1">
    <citation type="submission" date="2024-02" db="EMBL/GenBank/DDBJ databases">
        <authorList>
            <person name="Chen Y."/>
            <person name="Shah S."/>
            <person name="Dougan E. K."/>
            <person name="Thang M."/>
            <person name="Chan C."/>
        </authorList>
    </citation>
    <scope>NUCLEOTIDE SEQUENCE [LARGE SCALE GENOMIC DNA]</scope>
</reference>
<evidence type="ECO:0000313" key="3">
    <source>
        <dbReference type="Proteomes" id="UP001642484"/>
    </source>
</evidence>
<evidence type="ECO:0000313" key="1">
    <source>
        <dbReference type="EMBL" id="CAK9050298.1"/>
    </source>
</evidence>
<proteinExistence type="predicted"/>
<dbReference type="EMBL" id="CAXAMN010017335">
    <property type="protein sequence ID" value="CAK9050298.1"/>
    <property type="molecule type" value="Genomic_DNA"/>
</dbReference>
<evidence type="ECO:0000313" key="2">
    <source>
        <dbReference type="EMBL" id="CAK9050528.1"/>
    </source>
</evidence>
<dbReference type="EMBL" id="CAXAMN010017446">
    <property type="protein sequence ID" value="CAK9050528.1"/>
    <property type="molecule type" value="Genomic_DNA"/>
</dbReference>